<name>F4L5P0_HALH1</name>
<dbReference type="OrthoDB" id="1049441at2"/>
<sequence length="69" mass="7907">MLVANPIYDVVFKFLLEDAKIAKLLLSSIIGEAIEELAFLPQEFVSDIDKEKIDKPRNQEKNATGRRHH</sequence>
<dbReference type="EMBL" id="CP002691">
    <property type="protein sequence ID" value="AEE51875.1"/>
    <property type="molecule type" value="Genomic_DNA"/>
</dbReference>
<proteinExistence type="predicted"/>
<evidence type="ECO:0000313" key="1">
    <source>
        <dbReference type="EMBL" id="AEE51875.1"/>
    </source>
</evidence>
<dbReference type="RefSeq" id="WP_013766413.1">
    <property type="nucleotide sequence ID" value="NC_015510.1"/>
</dbReference>
<dbReference type="Proteomes" id="UP000008461">
    <property type="component" value="Chromosome"/>
</dbReference>
<dbReference type="HOGENOM" id="CLU_2770145_0_0_10"/>
<gene>
    <name evidence="1" type="ordered locus">Halhy_4027</name>
</gene>
<evidence type="ECO:0000313" key="2">
    <source>
        <dbReference type="Proteomes" id="UP000008461"/>
    </source>
</evidence>
<accession>F4L5P0</accession>
<organism evidence="1 2">
    <name type="scientific">Haliscomenobacter hydrossis (strain ATCC 27775 / DSM 1100 / LMG 10767 / O)</name>
    <dbReference type="NCBI Taxonomy" id="760192"/>
    <lineage>
        <taxon>Bacteria</taxon>
        <taxon>Pseudomonadati</taxon>
        <taxon>Bacteroidota</taxon>
        <taxon>Saprospiria</taxon>
        <taxon>Saprospirales</taxon>
        <taxon>Haliscomenobacteraceae</taxon>
        <taxon>Haliscomenobacter</taxon>
    </lineage>
</organism>
<reference key="2">
    <citation type="submission" date="2011-04" db="EMBL/GenBank/DDBJ databases">
        <title>Complete sequence of chromosome of Haliscomenobacter hydrossis DSM 1100.</title>
        <authorList>
            <consortium name="US DOE Joint Genome Institute (JGI-PGF)"/>
            <person name="Lucas S."/>
            <person name="Han J."/>
            <person name="Lapidus A."/>
            <person name="Bruce D."/>
            <person name="Goodwin L."/>
            <person name="Pitluck S."/>
            <person name="Peters L."/>
            <person name="Kyrpides N."/>
            <person name="Mavromatis K."/>
            <person name="Ivanova N."/>
            <person name="Ovchinnikova G."/>
            <person name="Pagani I."/>
            <person name="Daligault H."/>
            <person name="Detter J.C."/>
            <person name="Han C."/>
            <person name="Land M."/>
            <person name="Hauser L."/>
            <person name="Markowitz V."/>
            <person name="Cheng J.-F."/>
            <person name="Hugenholtz P."/>
            <person name="Woyke T."/>
            <person name="Wu D."/>
            <person name="Verbarg S."/>
            <person name="Frueling A."/>
            <person name="Brambilla E."/>
            <person name="Klenk H.-P."/>
            <person name="Eisen J.A."/>
        </authorList>
    </citation>
    <scope>NUCLEOTIDE SEQUENCE</scope>
    <source>
        <strain>DSM 1100</strain>
    </source>
</reference>
<protein>
    <submittedName>
        <fullName evidence="1">Uncharacterized protein</fullName>
    </submittedName>
</protein>
<keyword evidence="2" id="KW-1185">Reference proteome</keyword>
<dbReference type="KEGG" id="hhy:Halhy_4027"/>
<reference evidence="1 2" key="1">
    <citation type="journal article" date="2011" name="Stand. Genomic Sci.">
        <title>Complete genome sequence of Haliscomenobacter hydrossis type strain (O).</title>
        <authorList>
            <consortium name="US DOE Joint Genome Institute (JGI-PGF)"/>
            <person name="Daligault H."/>
            <person name="Lapidus A."/>
            <person name="Zeytun A."/>
            <person name="Nolan M."/>
            <person name="Lucas S."/>
            <person name="Del Rio T.G."/>
            <person name="Tice H."/>
            <person name="Cheng J.F."/>
            <person name="Tapia R."/>
            <person name="Han C."/>
            <person name="Goodwin L."/>
            <person name="Pitluck S."/>
            <person name="Liolios K."/>
            <person name="Pagani I."/>
            <person name="Ivanova N."/>
            <person name="Huntemann M."/>
            <person name="Mavromatis K."/>
            <person name="Mikhailova N."/>
            <person name="Pati A."/>
            <person name="Chen A."/>
            <person name="Palaniappan K."/>
            <person name="Land M."/>
            <person name="Hauser L."/>
            <person name="Brambilla E.M."/>
            <person name="Rohde M."/>
            <person name="Verbarg S."/>
            <person name="Goker M."/>
            <person name="Bristow J."/>
            <person name="Eisen J.A."/>
            <person name="Markowitz V."/>
            <person name="Hugenholtz P."/>
            <person name="Kyrpides N.C."/>
            <person name="Klenk H.P."/>
            <person name="Woyke T."/>
        </authorList>
    </citation>
    <scope>NUCLEOTIDE SEQUENCE [LARGE SCALE GENOMIC DNA]</scope>
    <source>
        <strain evidence="2">ATCC 27775 / DSM 1100 / LMG 10767 / O</strain>
    </source>
</reference>
<dbReference type="AlphaFoldDB" id="F4L5P0"/>
<dbReference type="STRING" id="760192.Halhy_4027"/>